<protein>
    <submittedName>
        <fullName evidence="4">Single-stranded DNA-binding protein</fullName>
    </submittedName>
</protein>
<evidence type="ECO:0000259" key="3">
    <source>
        <dbReference type="Pfam" id="PF21473"/>
    </source>
</evidence>
<proteinExistence type="predicted"/>
<dbReference type="GO" id="GO:0000724">
    <property type="term" value="P:double-strand break repair via homologous recombination"/>
    <property type="evidence" value="ECO:0007669"/>
    <property type="project" value="TreeGrafter"/>
</dbReference>
<feature type="domain" description="Single-stranded DNA binding protein Ssb-like OB fold" evidence="3">
    <location>
        <begin position="12"/>
        <end position="98"/>
    </location>
</feature>
<evidence type="ECO:0000256" key="2">
    <source>
        <dbReference type="SAM" id="MobiDB-lite"/>
    </source>
</evidence>
<dbReference type="EMBL" id="AUZY01012478">
    <property type="protein sequence ID" value="EQD29705.1"/>
    <property type="molecule type" value="Genomic_DNA"/>
</dbReference>
<name>T0ZIN9_9ZZZZ</name>
<dbReference type="Pfam" id="PF21473">
    <property type="entry name" value="OB_Ssb-like"/>
    <property type="match status" value="1"/>
</dbReference>
<dbReference type="CDD" id="cd04491">
    <property type="entry name" value="SoSSB_OBF"/>
    <property type="match status" value="1"/>
</dbReference>
<feature type="compositionally biased region" description="Gly residues" evidence="2">
    <location>
        <begin position="126"/>
        <end position="152"/>
    </location>
</feature>
<dbReference type="SUPFAM" id="SSF50249">
    <property type="entry name" value="Nucleic acid-binding proteins"/>
    <property type="match status" value="1"/>
</dbReference>
<dbReference type="GO" id="GO:0003677">
    <property type="term" value="F:DNA binding"/>
    <property type="evidence" value="ECO:0007669"/>
    <property type="project" value="UniProtKB-KW"/>
</dbReference>
<dbReference type="InterPro" id="IPR048970">
    <property type="entry name" value="OB_Ssb-like"/>
</dbReference>
<dbReference type="InterPro" id="IPR051231">
    <property type="entry name" value="SOSS-B"/>
</dbReference>
<reference evidence="4" key="2">
    <citation type="journal article" date="2014" name="ISME J.">
        <title>Microbial stratification in low pH oxic and suboxic macroscopic growths along an acid mine drainage.</title>
        <authorList>
            <person name="Mendez-Garcia C."/>
            <person name="Mesa V."/>
            <person name="Sprenger R.R."/>
            <person name="Richter M."/>
            <person name="Diez M.S."/>
            <person name="Solano J."/>
            <person name="Bargiela R."/>
            <person name="Golyshina O.V."/>
            <person name="Manteca A."/>
            <person name="Ramos J.L."/>
            <person name="Gallego J.R."/>
            <person name="Llorente I."/>
            <person name="Martins Dos Santos V.A."/>
            <person name="Jensen O.N."/>
            <person name="Pelaez A.I."/>
            <person name="Sanchez J."/>
            <person name="Ferrer M."/>
        </authorList>
    </citation>
    <scope>NUCLEOTIDE SEQUENCE</scope>
</reference>
<comment type="caution">
    <text evidence="4">The sequence shown here is derived from an EMBL/GenBank/DDBJ whole genome shotgun (WGS) entry which is preliminary data.</text>
</comment>
<dbReference type="PANTHER" id="PTHR13356">
    <property type="entry name" value="OB FOLD NUCLEIC ACID BINDING PROTEIN-RELATED"/>
    <property type="match status" value="1"/>
</dbReference>
<reference evidence="4" key="1">
    <citation type="submission" date="2013-08" db="EMBL/GenBank/DDBJ databases">
        <authorList>
            <person name="Mendez C."/>
            <person name="Richter M."/>
            <person name="Ferrer M."/>
            <person name="Sanchez J."/>
        </authorList>
    </citation>
    <scope>NUCLEOTIDE SEQUENCE</scope>
</reference>
<accession>T0ZIN9</accession>
<organism evidence="4">
    <name type="scientific">mine drainage metagenome</name>
    <dbReference type="NCBI Taxonomy" id="410659"/>
    <lineage>
        <taxon>unclassified sequences</taxon>
        <taxon>metagenomes</taxon>
        <taxon>ecological metagenomes</taxon>
    </lineage>
</organism>
<evidence type="ECO:0000256" key="1">
    <source>
        <dbReference type="ARBA" id="ARBA00023125"/>
    </source>
</evidence>
<dbReference type="PANTHER" id="PTHR13356:SF0">
    <property type="entry name" value="SOSS COMPLEX SUBUNIT B HOMOLOG"/>
    <property type="match status" value="1"/>
</dbReference>
<feature type="compositionally biased region" description="Basic and acidic residues" evidence="2">
    <location>
        <begin position="153"/>
        <end position="165"/>
    </location>
</feature>
<feature type="region of interest" description="Disordered" evidence="2">
    <location>
        <begin position="116"/>
        <end position="172"/>
    </location>
</feature>
<feature type="non-terminal residue" evidence="4">
    <location>
        <position position="172"/>
    </location>
</feature>
<sequence length="172" mass="17598">MTDKPLTKVKDLTPSSKQVNVHAKVVNVGEAKEVMGKYGDPRKVAEAVVGDDTAVVTLSLWNEQIGSIAKDDVVLIDNGYVSLVRGHIRLNVGRYGSMTKSPDPIDQVNTSLDMSSQEFQSERRYFGGGGGGGGGGGFGRGGGGGGGGGGYGRGDRGGDRGEGGRDAPGALS</sequence>
<dbReference type="InterPro" id="IPR012340">
    <property type="entry name" value="NA-bd_OB-fold"/>
</dbReference>
<gene>
    <name evidence="4" type="ORF">B1B_18632</name>
</gene>
<dbReference type="AlphaFoldDB" id="T0ZIN9"/>
<dbReference type="Gene3D" id="2.40.50.140">
    <property type="entry name" value="Nucleic acid-binding proteins"/>
    <property type="match status" value="1"/>
</dbReference>
<evidence type="ECO:0000313" key="4">
    <source>
        <dbReference type="EMBL" id="EQD29705.1"/>
    </source>
</evidence>
<keyword evidence="1 4" id="KW-0238">DNA-binding</keyword>
<dbReference type="GO" id="GO:0010212">
    <property type="term" value="P:response to ionizing radiation"/>
    <property type="evidence" value="ECO:0007669"/>
    <property type="project" value="TreeGrafter"/>
</dbReference>